<comment type="caution">
    <text evidence="2">The sequence shown here is derived from an EMBL/GenBank/DDBJ whole genome shotgun (WGS) entry which is preliminary data.</text>
</comment>
<feature type="transmembrane region" description="Helical" evidence="1">
    <location>
        <begin position="199"/>
        <end position="217"/>
    </location>
</feature>
<evidence type="ECO:0000256" key="1">
    <source>
        <dbReference type="SAM" id="Phobius"/>
    </source>
</evidence>
<feature type="transmembrane region" description="Helical" evidence="1">
    <location>
        <begin position="229"/>
        <end position="251"/>
    </location>
</feature>
<feature type="transmembrane region" description="Helical" evidence="1">
    <location>
        <begin position="159"/>
        <end position="179"/>
    </location>
</feature>
<dbReference type="EMBL" id="JBHRYQ010000001">
    <property type="protein sequence ID" value="MFC3810736.1"/>
    <property type="molecule type" value="Genomic_DNA"/>
</dbReference>
<protein>
    <submittedName>
        <fullName evidence="2">DUF2306 domain-containing protein</fullName>
    </submittedName>
</protein>
<feature type="transmembrane region" description="Helical" evidence="1">
    <location>
        <begin position="63"/>
        <end position="83"/>
    </location>
</feature>
<name>A0ABV7YV05_9BACT</name>
<dbReference type="Pfam" id="PF10067">
    <property type="entry name" value="DUF2306"/>
    <property type="match status" value="1"/>
</dbReference>
<organism evidence="2 3">
    <name type="scientific">Lacihabitans lacunae</name>
    <dbReference type="NCBI Taxonomy" id="1028214"/>
    <lineage>
        <taxon>Bacteria</taxon>
        <taxon>Pseudomonadati</taxon>
        <taxon>Bacteroidota</taxon>
        <taxon>Cytophagia</taxon>
        <taxon>Cytophagales</taxon>
        <taxon>Leadbetterellaceae</taxon>
        <taxon>Lacihabitans</taxon>
    </lineage>
</organism>
<reference evidence="3" key="1">
    <citation type="journal article" date="2019" name="Int. J. Syst. Evol. Microbiol.">
        <title>The Global Catalogue of Microorganisms (GCM) 10K type strain sequencing project: providing services to taxonomists for standard genome sequencing and annotation.</title>
        <authorList>
            <consortium name="The Broad Institute Genomics Platform"/>
            <consortium name="The Broad Institute Genome Sequencing Center for Infectious Disease"/>
            <person name="Wu L."/>
            <person name="Ma J."/>
        </authorList>
    </citation>
    <scope>NUCLEOTIDE SEQUENCE [LARGE SCALE GENOMIC DNA]</scope>
    <source>
        <strain evidence="3">CECT 7956</strain>
    </source>
</reference>
<keyword evidence="3" id="KW-1185">Reference proteome</keyword>
<dbReference type="RefSeq" id="WP_379837111.1">
    <property type="nucleotide sequence ID" value="NZ_JBHRYQ010000001.1"/>
</dbReference>
<keyword evidence="1" id="KW-1133">Transmembrane helix</keyword>
<feature type="transmembrane region" description="Helical" evidence="1">
    <location>
        <begin position="128"/>
        <end position="147"/>
    </location>
</feature>
<dbReference type="InterPro" id="IPR018750">
    <property type="entry name" value="DUF2306_membrane"/>
</dbReference>
<evidence type="ECO:0000313" key="2">
    <source>
        <dbReference type="EMBL" id="MFC3810736.1"/>
    </source>
</evidence>
<proteinExistence type="predicted"/>
<keyword evidence="1" id="KW-0472">Membrane</keyword>
<sequence>MSVKLFGILSKILSVVVWLSSGLFGLYILTFYALALTNGNSDQWNKVLPGLYDSSTPQATQGIGLHFAAGGLILILGSLQFIKSIRKSYPQVHRWVGRLYIFASVFASIGGLIFIIQKGTIGGWLMDVGFAGYGVLMFVCAIQTVRFARAKDFVNHRAWALRLYALAIGSWLYRMEYGFWHAATGLVGHTDTFSGPFDYFMDFFFYLPNLLVAEFFIRKKVFVTKSYLAAIGSFLMLAMIGFIGLATQVFWKHYWSEPILKWLGI</sequence>
<accession>A0ABV7YV05</accession>
<feature type="transmembrane region" description="Helical" evidence="1">
    <location>
        <begin position="12"/>
        <end position="35"/>
    </location>
</feature>
<gene>
    <name evidence="2" type="ORF">ACFOOI_08725</name>
</gene>
<feature type="transmembrane region" description="Helical" evidence="1">
    <location>
        <begin position="95"/>
        <end position="116"/>
    </location>
</feature>
<dbReference type="Proteomes" id="UP001595616">
    <property type="component" value="Unassembled WGS sequence"/>
</dbReference>
<keyword evidence="1" id="KW-0812">Transmembrane</keyword>
<evidence type="ECO:0000313" key="3">
    <source>
        <dbReference type="Proteomes" id="UP001595616"/>
    </source>
</evidence>